<dbReference type="InterPro" id="IPR011010">
    <property type="entry name" value="DNA_brk_join_enz"/>
</dbReference>
<dbReference type="Gene3D" id="1.10.443.10">
    <property type="entry name" value="Intergrase catalytic core"/>
    <property type="match status" value="1"/>
</dbReference>
<proteinExistence type="predicted"/>
<evidence type="ECO:0000313" key="3">
    <source>
        <dbReference type="EMBL" id="ALW85253.1"/>
    </source>
</evidence>
<dbReference type="Proteomes" id="UP000059542">
    <property type="component" value="Chromosome"/>
</dbReference>
<sequence length="421" mass="48358">MKAQLVTRNPDARTKKVTIYAEYRYQNKCKRVPTGIKVHEKHWDVDKKIIRANGTDNVGKDNIHLRQVLSGLEEQIKSLYVQNGNVPPTIDQLNANYQQQAAALGQQNGAPVPPVTVLEVLKGFIDEHVGWAKSTRDNFRTLQANIEAYQAAHKYTWVLDGLTNEDIIKWQHWLVKKYDYKNSTLGKRVRLLRQFLQEKGAPGVQTGKIKPLYSQLLTPPVVLYLHEIEALQDLQLTGKLERVRDLMVAQIFSGLRFSDLVRLRKNHVQKGHIVIMMQKTGLTVRVPIFRQLREIIEKYTHDDQGGELMLPQLSNQKFNDYIKELCQLVPALHEPVVIESKKRDRMETTQVPKWKLISSHSSRRSFCTLCLDMGYSVKQVMPWSGHRSFAAFSRYIGLTDIKEDAGADFDTRYKAKLAGES</sequence>
<reference evidence="3 4" key="1">
    <citation type="submission" date="2015-12" db="EMBL/GenBank/DDBJ databases">
        <authorList>
            <person name="Shamseldin A."/>
            <person name="Moawad H."/>
            <person name="Abd El-Rahim W.M."/>
            <person name="Sadowsky M.J."/>
        </authorList>
    </citation>
    <scope>NUCLEOTIDE SEQUENCE [LARGE SCALE GENOMIC DNA]</scope>
    <source>
        <strain evidence="3 4">DG5B</strain>
    </source>
</reference>
<dbReference type="SUPFAM" id="SSF56349">
    <property type="entry name" value="DNA breaking-rejoining enzymes"/>
    <property type="match status" value="1"/>
</dbReference>
<dbReference type="KEGG" id="hyg:AUC43_09180"/>
<organism evidence="3 4">
    <name type="scientific">Hymenobacter sedentarius</name>
    <dbReference type="NCBI Taxonomy" id="1411621"/>
    <lineage>
        <taxon>Bacteria</taxon>
        <taxon>Pseudomonadati</taxon>
        <taxon>Bacteroidota</taxon>
        <taxon>Cytophagia</taxon>
        <taxon>Cytophagales</taxon>
        <taxon>Hymenobacteraceae</taxon>
        <taxon>Hymenobacter</taxon>
    </lineage>
</organism>
<feature type="domain" description="Tyr recombinase" evidence="2">
    <location>
        <begin position="218"/>
        <end position="408"/>
    </location>
</feature>
<evidence type="ECO:0000259" key="2">
    <source>
        <dbReference type="PROSITE" id="PS51898"/>
    </source>
</evidence>
<keyword evidence="4" id="KW-1185">Reference proteome</keyword>
<dbReference type="GO" id="GO:0003677">
    <property type="term" value="F:DNA binding"/>
    <property type="evidence" value="ECO:0007669"/>
    <property type="project" value="InterPro"/>
</dbReference>
<keyword evidence="1" id="KW-0233">DNA recombination</keyword>
<dbReference type="Pfam" id="PF17293">
    <property type="entry name" value="Arm-DNA-bind_5"/>
    <property type="match status" value="1"/>
</dbReference>
<name>A0A0U4ANX4_9BACT</name>
<dbReference type="GO" id="GO:0006310">
    <property type="term" value="P:DNA recombination"/>
    <property type="evidence" value="ECO:0007669"/>
    <property type="project" value="UniProtKB-KW"/>
</dbReference>
<gene>
    <name evidence="3" type="ORF">AUC43_09180</name>
</gene>
<dbReference type="Pfam" id="PF00589">
    <property type="entry name" value="Phage_integrase"/>
    <property type="match status" value="1"/>
</dbReference>
<protein>
    <recommendedName>
        <fullName evidence="2">Tyr recombinase domain-containing protein</fullName>
    </recommendedName>
</protein>
<dbReference type="AlphaFoldDB" id="A0A0U4ANX4"/>
<accession>A0A0U4ANX4</accession>
<dbReference type="InterPro" id="IPR002104">
    <property type="entry name" value="Integrase_catalytic"/>
</dbReference>
<dbReference type="EMBL" id="CP013909">
    <property type="protein sequence ID" value="ALW85253.1"/>
    <property type="molecule type" value="Genomic_DNA"/>
</dbReference>
<dbReference type="GO" id="GO:0015074">
    <property type="term" value="P:DNA integration"/>
    <property type="evidence" value="ECO:0007669"/>
    <property type="project" value="InterPro"/>
</dbReference>
<evidence type="ECO:0000313" key="4">
    <source>
        <dbReference type="Proteomes" id="UP000059542"/>
    </source>
</evidence>
<evidence type="ECO:0000256" key="1">
    <source>
        <dbReference type="ARBA" id="ARBA00023172"/>
    </source>
</evidence>
<dbReference type="STRING" id="1411621.AUC43_09180"/>
<dbReference type="InterPro" id="IPR013762">
    <property type="entry name" value="Integrase-like_cat_sf"/>
</dbReference>
<dbReference type="InterPro" id="IPR035386">
    <property type="entry name" value="Arm-DNA-bind_5"/>
</dbReference>
<dbReference type="OrthoDB" id="1493636at2"/>
<dbReference type="RefSeq" id="WP_068192182.1">
    <property type="nucleotide sequence ID" value="NZ_CP013909.1"/>
</dbReference>
<dbReference type="PROSITE" id="PS51898">
    <property type="entry name" value="TYR_RECOMBINASE"/>
    <property type="match status" value="1"/>
</dbReference>